<dbReference type="GO" id="GO:0005886">
    <property type="term" value="C:plasma membrane"/>
    <property type="evidence" value="ECO:0007669"/>
    <property type="project" value="TreeGrafter"/>
</dbReference>
<organism evidence="3 4">
    <name type="scientific">Cohaesibacter marisflavi</name>
    <dbReference type="NCBI Taxonomy" id="655353"/>
    <lineage>
        <taxon>Bacteria</taxon>
        <taxon>Pseudomonadati</taxon>
        <taxon>Pseudomonadota</taxon>
        <taxon>Alphaproteobacteria</taxon>
        <taxon>Hyphomicrobiales</taxon>
        <taxon>Cohaesibacteraceae</taxon>
    </lineage>
</organism>
<gene>
    <name evidence="3" type="ORF">SAMN04488056_10978</name>
</gene>
<dbReference type="EMBL" id="FOVR01000009">
    <property type="protein sequence ID" value="SFO61560.1"/>
    <property type="molecule type" value="Genomic_DNA"/>
</dbReference>
<name>A0A1I5IMQ4_9HYPH</name>
<evidence type="ECO:0000259" key="2">
    <source>
        <dbReference type="Pfam" id="PF02698"/>
    </source>
</evidence>
<dbReference type="InterPro" id="IPR014729">
    <property type="entry name" value="Rossmann-like_a/b/a_fold"/>
</dbReference>
<dbReference type="InterPro" id="IPR003848">
    <property type="entry name" value="DUF218"/>
</dbReference>
<accession>A0A1I5IMQ4</accession>
<dbReference type="CDD" id="cd06259">
    <property type="entry name" value="YdcF-like"/>
    <property type="match status" value="1"/>
</dbReference>
<feature type="transmembrane region" description="Helical" evidence="1">
    <location>
        <begin position="16"/>
        <end position="42"/>
    </location>
</feature>
<dbReference type="Pfam" id="PF02698">
    <property type="entry name" value="DUF218"/>
    <property type="match status" value="1"/>
</dbReference>
<dbReference type="GO" id="GO:0000270">
    <property type="term" value="P:peptidoglycan metabolic process"/>
    <property type="evidence" value="ECO:0007669"/>
    <property type="project" value="TreeGrafter"/>
</dbReference>
<dbReference type="PANTHER" id="PTHR30336:SF4">
    <property type="entry name" value="ENVELOPE BIOGENESIS FACTOR ELYC"/>
    <property type="match status" value="1"/>
</dbReference>
<dbReference type="InterPro" id="IPR051599">
    <property type="entry name" value="Cell_Envelope_Assoc"/>
</dbReference>
<sequence length="213" mass="23608">MPQSPTQQSSALRKGVFALFFAAFIGLCALLIGWAIFIAYALTADETPPEPADAIVVVTGGAGRLERAIELLKEDKGHKLLISGVHYRNTDRTLFARFDLDEETINCCVDLDREALNTVANATQTAIWAKENNFKSLIIVTSAYHMPRTLLEMRRAAPDVSFQSDLVAGSTKQPLLSRLINWNTVHLLTKEYFKLLAAVLHGTTERLLSHRGQ</sequence>
<dbReference type="Proteomes" id="UP000199236">
    <property type="component" value="Unassembled WGS sequence"/>
</dbReference>
<keyword evidence="1" id="KW-0472">Membrane</keyword>
<evidence type="ECO:0000313" key="3">
    <source>
        <dbReference type="EMBL" id="SFO61560.1"/>
    </source>
</evidence>
<evidence type="ECO:0000313" key="4">
    <source>
        <dbReference type="Proteomes" id="UP000199236"/>
    </source>
</evidence>
<keyword evidence="4" id="KW-1185">Reference proteome</keyword>
<feature type="domain" description="DUF218" evidence="2">
    <location>
        <begin position="53"/>
        <end position="161"/>
    </location>
</feature>
<dbReference type="OrthoDB" id="9812311at2"/>
<evidence type="ECO:0000256" key="1">
    <source>
        <dbReference type="SAM" id="Phobius"/>
    </source>
</evidence>
<keyword evidence="1" id="KW-1133">Transmembrane helix</keyword>
<dbReference type="PANTHER" id="PTHR30336">
    <property type="entry name" value="INNER MEMBRANE PROTEIN, PROBABLE PERMEASE"/>
    <property type="match status" value="1"/>
</dbReference>
<protein>
    <submittedName>
        <fullName evidence="3">Uncharacterized SAM-binding protein YcdF, DUF218 family</fullName>
    </submittedName>
</protein>
<dbReference type="AlphaFoldDB" id="A0A1I5IMQ4"/>
<dbReference type="GO" id="GO:0043164">
    <property type="term" value="P:Gram-negative-bacterium-type cell wall biogenesis"/>
    <property type="evidence" value="ECO:0007669"/>
    <property type="project" value="TreeGrafter"/>
</dbReference>
<reference evidence="3 4" key="1">
    <citation type="submission" date="2016-10" db="EMBL/GenBank/DDBJ databases">
        <authorList>
            <person name="de Groot N.N."/>
        </authorList>
    </citation>
    <scope>NUCLEOTIDE SEQUENCE [LARGE SCALE GENOMIC DNA]</scope>
    <source>
        <strain evidence="3 4">CGMCC 1.9157</strain>
    </source>
</reference>
<dbReference type="STRING" id="655353.SAMN04488056_10978"/>
<proteinExistence type="predicted"/>
<dbReference type="Gene3D" id="3.40.50.620">
    <property type="entry name" value="HUPs"/>
    <property type="match status" value="1"/>
</dbReference>
<keyword evidence="1" id="KW-0812">Transmembrane</keyword>